<feature type="domain" description="Filamentous haemagglutinin FhaB/tRNA nuclease CdiA-like TPS" evidence="1">
    <location>
        <begin position="46"/>
        <end position="166"/>
    </location>
</feature>
<proteinExistence type="predicted"/>
<sequence>MAMINLSKEATVGKALTPIAILMMLSFPVASQAAGLVIKNGTVYNANGVPVVDINKPNGSGLSHNIWDNLNVDKNGVVFNNSANESSTSLAGNIQGNSNLTSGSAKVILNEVTSKNPSTINGMMEVAGDKADLIIANPNGITVNGGGSINTGKLTLTTGTPDIQDDKLAGYSVNGGTITLGKLDNASPTEILSRNVVVNGKVSADELNVVAGNNYVNAAGQVTGSVSATGSRNGYSVDVAKLGGMYANKISLVSTEKGVGVRNLGVIAGGVNGVSIDSKGNLLNSNAQIQSASTINLTTNGTLDNTTGTVTSVGTISLNTNKNTIVNTRAGNISTMGDIYVNSGTIDNTNGKLAAAGMLAVDTNNATLINSGKGSSVGIEAGLVALKTGTLNNSNGQIRGGYVGLESAALNNNNGDIQTTGDIAIISNGNVDNNKGLIRSSTGHIVIGAAGSVNNGSTKTADTGSSDSLGIIADTGVEIGANNINNNGGQIASNGNVSLSSYSTIDDYAGKILSNSKVIIKGSSLRNDTGGISGKQGIEVAVGGSLTNNIGVISSEEGDISLLANSVDNHGGFMMGQNITMESMSGVNNNTALIVASKKLKINARGSIENRDGNNFGNAYGLYFGMPQQTGGMVGKEGIELSGQNIYNNNSRLIAEDGPLTLQAQNTFDNTRALVTSGADASIQVGGTYYNNYATTWSAGNLDIDATTLQNSSSGTMIDNNATGFIASDKNLSLEVVNSLTNYGWISGKGDVDVTVNNGNLYNRNTIAAEKGLDIAALNGIENWKDISAGGDLTMNTNRHVTNNSNSNMVGQNIVINAVNDINNRGNIVSDADLNVTTKGNLYNYLYMVGYGDIALSANSVANNNATIEATGDLIIDSKGNVGNNRGNLHALNGVLSVKGNNLNNDNGEIRGYGDVTLALTGNYDSYKGSLTSETGDVTLTANIVDNAYGLIAGENVSVDAKSTIYNNTALIAANKKLVINAGGNLENRDGNNFLRNNGALFGITDNVGGIVGKEGVTLSAQNVYNNNSSIIAENGPLNLLSRGTLDNTRALLSSGADAIIRAAGTFYNNYATTYSAGNLDVYAASLNNASDGRLEDNTATGVIASDKNLDLSVDNSVTNYGWISGKGDVHFNVLKGTLYNRNAIAADNALTINALNGVENFKDIVAGTALTIDTQKYVTNNSNSNMLGQTIAINAVNDINNRGNIVGDYSLGVKTTGNIYNYLNMLSYGVAGVSANKVTNSGKDAVLGGFYGLALEANETDNTGTIVGM</sequence>
<dbReference type="InterPro" id="IPR010069">
    <property type="entry name" value="CdiA_FHA1_rpt"/>
</dbReference>
<dbReference type="Gene3D" id="2.160.20.10">
    <property type="entry name" value="Single-stranded right-handed beta-helix, Pectin lyase-like"/>
    <property type="match status" value="1"/>
</dbReference>
<organism evidence="2 3">
    <name type="scientific">Escherichia coli O157:H7 (strain EC869)</name>
    <dbReference type="NCBI Taxonomy" id="478008"/>
    <lineage>
        <taxon>Bacteria</taxon>
        <taxon>Pseudomonadati</taxon>
        <taxon>Pseudomonadota</taxon>
        <taxon>Gammaproteobacteria</taxon>
        <taxon>Enterobacterales</taxon>
        <taxon>Enterobacteriaceae</taxon>
        <taxon>Escherichia</taxon>
    </lineage>
</organism>
<gene>
    <name evidence="2" type="ORF">ECH7EC869_1822</name>
</gene>
<evidence type="ECO:0000259" key="1">
    <source>
        <dbReference type="SMART" id="SM00912"/>
    </source>
</evidence>
<dbReference type="Pfam" id="PF05860">
    <property type="entry name" value="TPS"/>
    <property type="match status" value="1"/>
</dbReference>
<dbReference type="InterPro" id="IPR011050">
    <property type="entry name" value="Pectin_lyase_fold/virulence"/>
</dbReference>
<dbReference type="InterPro" id="IPR008638">
    <property type="entry name" value="FhaB/CdiA-like_TPS"/>
</dbReference>
<name>A0A0H3PP41_ECO5C</name>
<dbReference type="SMR" id="A0A0H3PP41"/>
<dbReference type="BioCyc" id="ECOL478008-HMP:G76-483366-MONOMER"/>
<dbReference type="InterPro" id="IPR008619">
    <property type="entry name" value="Filamentous_hemagglutn_rpt"/>
</dbReference>
<comment type="caution">
    <text evidence="2">The sequence shown here is derived from an EMBL/GenBank/DDBJ whole genome shotgun (WGS) entry which is preliminary data.</text>
</comment>
<dbReference type="NCBIfam" id="TIGR01901">
    <property type="entry name" value="adhes_NPXG"/>
    <property type="match status" value="1"/>
</dbReference>
<protein>
    <submittedName>
        <fullName evidence="2">Hemagglutinin/hemolysin-related protein</fullName>
    </submittedName>
</protein>
<evidence type="ECO:0000313" key="2">
    <source>
        <dbReference type="EMBL" id="EDU89842.1"/>
    </source>
</evidence>
<accession>A0A0H3PP41</accession>
<dbReference type="InterPro" id="IPR012334">
    <property type="entry name" value="Pectin_lyas_fold"/>
</dbReference>
<dbReference type="SUPFAM" id="SSF51126">
    <property type="entry name" value="Pectin lyase-like"/>
    <property type="match status" value="1"/>
</dbReference>
<dbReference type="NCBIfam" id="TIGR01731">
    <property type="entry name" value="fil_hemag_20aa"/>
    <property type="match status" value="15"/>
</dbReference>
<dbReference type="AlphaFoldDB" id="A0A0H3PP41"/>
<dbReference type="SMART" id="SM00912">
    <property type="entry name" value="Haemagg_act"/>
    <property type="match status" value="1"/>
</dbReference>
<dbReference type="Proteomes" id="UP000004641">
    <property type="component" value="Unassembled WGS sequence"/>
</dbReference>
<reference evidence="2 3" key="1">
    <citation type="journal article" date="2011" name="Appl. Environ. Microbiol.">
        <title>Genome signatures of Escherichia coli O157:H7 isolates from the bovine host reservoir.</title>
        <authorList>
            <person name="Eppinger M."/>
            <person name="Mammel M.K."/>
            <person name="Leclerc J.E."/>
            <person name="Ravel J."/>
            <person name="Cebula T.A."/>
        </authorList>
    </citation>
    <scope>NUCLEOTIDE SEQUENCE [LARGE SCALE GENOMIC DNA]</scope>
    <source>
        <strain evidence="2 3">EC869</strain>
    </source>
</reference>
<evidence type="ECO:0000313" key="3">
    <source>
        <dbReference type="Proteomes" id="UP000004641"/>
    </source>
</evidence>
<dbReference type="RefSeq" id="WP_001240839.1">
    <property type="nucleotide sequence ID" value="NZ_ABHU01000017.1"/>
</dbReference>
<dbReference type="EMBL" id="ABHU01000017">
    <property type="protein sequence ID" value="EDU89842.1"/>
    <property type="molecule type" value="Genomic_DNA"/>
</dbReference>
<dbReference type="Pfam" id="PF05594">
    <property type="entry name" value="Fil_haemagg"/>
    <property type="match status" value="7"/>
</dbReference>